<dbReference type="Pfam" id="PF00104">
    <property type="entry name" value="Hormone_recep"/>
    <property type="match status" value="1"/>
</dbReference>
<evidence type="ECO:0000256" key="10">
    <source>
        <dbReference type="SAM" id="MobiDB-lite"/>
    </source>
</evidence>
<dbReference type="SUPFAM" id="SSF48508">
    <property type="entry name" value="Nuclear receptor ligand-binding domain"/>
    <property type="match status" value="1"/>
</dbReference>
<dbReference type="SMART" id="SM00430">
    <property type="entry name" value="HOLI"/>
    <property type="match status" value="1"/>
</dbReference>
<feature type="region of interest" description="Disordered" evidence="10">
    <location>
        <begin position="1"/>
        <end position="20"/>
    </location>
</feature>
<dbReference type="InterPro" id="IPR000536">
    <property type="entry name" value="Nucl_hrmn_rcpt_lig-bd"/>
</dbReference>
<keyword evidence="7" id="KW-0804">Transcription</keyword>
<feature type="domain" description="NR LBD" evidence="12">
    <location>
        <begin position="197"/>
        <end position="454"/>
    </location>
</feature>
<proteinExistence type="inferred from homology"/>
<evidence type="ECO:0000256" key="8">
    <source>
        <dbReference type="ARBA" id="ARBA00023170"/>
    </source>
</evidence>
<keyword evidence="3" id="KW-0863">Zinc-finger</keyword>
<evidence type="ECO:0000259" key="12">
    <source>
        <dbReference type="PROSITE" id="PS51843"/>
    </source>
</evidence>
<dbReference type="GeneID" id="106813056"/>
<name>A0ABM1EK66_PRICU</name>
<evidence type="ECO:0000256" key="4">
    <source>
        <dbReference type="ARBA" id="ARBA00022833"/>
    </source>
</evidence>
<comment type="similarity">
    <text evidence="1">Belongs to the nuclear hormone receptor family. NR1 subfamily.</text>
</comment>
<dbReference type="PRINTS" id="PR00546">
    <property type="entry name" value="THYROIDHORMR"/>
</dbReference>
<evidence type="ECO:0000256" key="6">
    <source>
        <dbReference type="ARBA" id="ARBA00023125"/>
    </source>
</evidence>
<keyword evidence="13" id="KW-1185">Reference proteome</keyword>
<dbReference type="PROSITE" id="PS51843">
    <property type="entry name" value="NR_LBD"/>
    <property type="match status" value="1"/>
</dbReference>
<feature type="region of interest" description="Disordered" evidence="10">
    <location>
        <begin position="681"/>
        <end position="708"/>
    </location>
</feature>
<dbReference type="Gene3D" id="3.30.50.10">
    <property type="entry name" value="Erythroid Transcription Factor GATA-1, subunit A"/>
    <property type="match status" value="1"/>
</dbReference>
<evidence type="ECO:0000256" key="7">
    <source>
        <dbReference type="ARBA" id="ARBA00023163"/>
    </source>
</evidence>
<dbReference type="RefSeq" id="XP_014672587.1">
    <property type="nucleotide sequence ID" value="XM_014817101.1"/>
</dbReference>
<evidence type="ECO:0000313" key="13">
    <source>
        <dbReference type="Proteomes" id="UP000695022"/>
    </source>
</evidence>
<sequence length="850" mass="92372">MLHLVQNAMSSAPPTGHHQQHMLMQNPMDASPPAQRDVFAGYTNGYHGYHSDVVSTSVPVSTTYPPADDVEPTKQLQNAPTLEFDGMAVLCQVCGDKASGFHYGVHSCEGCKGFFRRSIQQKIQYKPCTKNQQCSILRINRNRCQYCRLKKCIAVGMSRDAVRFGRVPKREKQKIMAEMQRVNAQSQASALIVQIEDERKLSNTIIQAHLETCEYTKERASSVLQQARWNPGMYAQCPTQMACPLNPNPSGSQSPDNDQMLDSFSERFTPAIRGVVEFAKRIPGFNILCQDDQVTLLKAGVFEVLLVRLACMFDSQTNTMLFINGQVFRRETLQQKGNSAFLINSMFDFAKRLNSLHLTNSEIGLFCAIVLIAPDRPGIRNTELVEKLQDKVIQGLQATMKHNHPDGPSLFARLIMKVPDLRTLNTLHSEKLLALKMAPSSDPPTRAEIRSNTDRLFGTLAVGGLNQFNAMQQAQGGRGQWPQARVASPGGATPALAPPLPSIQRMWDVQPPSIVVGHGGQKPDSLSPHSTASDGSQVSPSSLATMREFEMLRSRRDHDSTDISSDRSSEGRSPKRHDDADMSDAASDRQADAMDVGSVASSNGAIKHTDSDGSESPKSAKSATGGSSSGGGGGAPYKSYKKFLADRATIDAVEGQRSAVMQPVATRLSPPYTYLQLSQQYDSLPPRDPDPSRPPISDPASHLPRVDSATTISVTSMPRMATSLPSMASMVLPTRCLNNAPQGSPRSGLHPAATLPPVISSNGLFARPVYSQTTSQTPVGDAYTSHYSAFRSPAPQQGAYHHMPQPAHDRCEPLNLSLHKAAMDLEAAGAAMMAPSTPASHGIKLEYATS</sequence>
<evidence type="ECO:0000256" key="3">
    <source>
        <dbReference type="ARBA" id="ARBA00022771"/>
    </source>
</evidence>
<dbReference type="Gene3D" id="1.10.565.10">
    <property type="entry name" value="Retinoid X Receptor"/>
    <property type="match status" value="1"/>
</dbReference>
<dbReference type="SMART" id="SM00399">
    <property type="entry name" value="ZnF_C4"/>
    <property type="match status" value="1"/>
</dbReference>
<dbReference type="SUPFAM" id="SSF57716">
    <property type="entry name" value="Glucocorticoid receptor-like (DNA-binding domain)"/>
    <property type="match status" value="1"/>
</dbReference>
<evidence type="ECO:0000256" key="5">
    <source>
        <dbReference type="ARBA" id="ARBA00023015"/>
    </source>
</evidence>
<reference evidence="14" key="1">
    <citation type="submission" date="2025-08" db="UniProtKB">
        <authorList>
            <consortium name="RefSeq"/>
        </authorList>
    </citation>
    <scope>IDENTIFICATION</scope>
</reference>
<dbReference type="PROSITE" id="PS51030">
    <property type="entry name" value="NUCLEAR_REC_DBD_2"/>
    <property type="match status" value="1"/>
</dbReference>
<dbReference type="InterPro" id="IPR001728">
    <property type="entry name" value="ThyrH_rcpt"/>
</dbReference>
<dbReference type="InterPro" id="IPR001628">
    <property type="entry name" value="Znf_hrmn_rcpt"/>
</dbReference>
<dbReference type="PRINTS" id="PR00398">
    <property type="entry name" value="STRDHORMONER"/>
</dbReference>
<protein>
    <submittedName>
        <fullName evidence="14">Nuclear hormone receptor E75-like</fullName>
    </submittedName>
</protein>
<dbReference type="PANTHER" id="PTHR24082:SF473">
    <property type="entry name" value="ECDYSONE-INDUCED PROTEIN 75B, ISOFORM B"/>
    <property type="match status" value="1"/>
</dbReference>
<dbReference type="PRINTS" id="PR00047">
    <property type="entry name" value="STROIDFINGER"/>
</dbReference>
<keyword evidence="5" id="KW-0805">Transcription regulation</keyword>
<keyword evidence="6" id="KW-0238">DNA-binding</keyword>
<evidence type="ECO:0000256" key="1">
    <source>
        <dbReference type="ARBA" id="ARBA00008092"/>
    </source>
</evidence>
<dbReference type="PANTHER" id="PTHR24082">
    <property type="entry name" value="NUCLEAR HORMONE RECEPTOR"/>
    <property type="match status" value="1"/>
</dbReference>
<dbReference type="InterPro" id="IPR001723">
    <property type="entry name" value="Nuclear_hrmn_rcpt"/>
</dbReference>
<feature type="compositionally biased region" description="Basic and acidic residues" evidence="10">
    <location>
        <begin position="547"/>
        <end position="592"/>
    </location>
</feature>
<organism evidence="13 14">
    <name type="scientific">Priapulus caudatus</name>
    <name type="common">Priapulid worm</name>
    <dbReference type="NCBI Taxonomy" id="37621"/>
    <lineage>
        <taxon>Eukaryota</taxon>
        <taxon>Metazoa</taxon>
        <taxon>Ecdysozoa</taxon>
        <taxon>Scalidophora</taxon>
        <taxon>Priapulida</taxon>
        <taxon>Priapulimorpha</taxon>
        <taxon>Priapulimorphida</taxon>
        <taxon>Priapulidae</taxon>
        <taxon>Priapulus</taxon>
    </lineage>
</organism>
<evidence type="ECO:0000313" key="14">
    <source>
        <dbReference type="RefSeq" id="XP_014672587.1"/>
    </source>
</evidence>
<keyword evidence="9" id="KW-0539">Nucleus</keyword>
<dbReference type="InterPro" id="IPR035500">
    <property type="entry name" value="NHR-like_dom_sf"/>
</dbReference>
<dbReference type="Pfam" id="PF00105">
    <property type="entry name" value="zf-C4"/>
    <property type="match status" value="1"/>
</dbReference>
<keyword evidence="8" id="KW-0675">Receptor</keyword>
<evidence type="ECO:0000259" key="11">
    <source>
        <dbReference type="PROSITE" id="PS51030"/>
    </source>
</evidence>
<evidence type="ECO:0000256" key="9">
    <source>
        <dbReference type="ARBA" id="ARBA00023242"/>
    </source>
</evidence>
<keyword evidence="4" id="KW-0862">Zinc</keyword>
<feature type="region of interest" description="Disordered" evidence="10">
    <location>
        <begin position="473"/>
        <end position="499"/>
    </location>
</feature>
<dbReference type="Proteomes" id="UP000695022">
    <property type="component" value="Unplaced"/>
</dbReference>
<dbReference type="InterPro" id="IPR050234">
    <property type="entry name" value="Nuclear_hormone_rcpt_NR1"/>
</dbReference>
<feature type="region of interest" description="Disordered" evidence="10">
    <location>
        <begin position="513"/>
        <end position="634"/>
    </location>
</feature>
<feature type="compositionally biased region" description="Polar residues" evidence="10">
    <location>
        <begin position="527"/>
        <end position="544"/>
    </location>
</feature>
<feature type="compositionally biased region" description="Low complexity" evidence="10">
    <location>
        <begin position="616"/>
        <end position="626"/>
    </location>
</feature>
<gene>
    <name evidence="14" type="primary">LOC106813056</name>
</gene>
<feature type="domain" description="Nuclear receptor" evidence="11">
    <location>
        <begin position="88"/>
        <end position="164"/>
    </location>
</feature>
<dbReference type="CDD" id="cd07166">
    <property type="entry name" value="NR_DBD_REV_ERB"/>
    <property type="match status" value="1"/>
</dbReference>
<keyword evidence="2" id="KW-0479">Metal-binding</keyword>
<dbReference type="InterPro" id="IPR013088">
    <property type="entry name" value="Znf_NHR/GATA"/>
</dbReference>
<evidence type="ECO:0000256" key="2">
    <source>
        <dbReference type="ARBA" id="ARBA00022723"/>
    </source>
</evidence>
<dbReference type="PROSITE" id="PS00031">
    <property type="entry name" value="NUCLEAR_REC_DBD_1"/>
    <property type="match status" value="1"/>
</dbReference>
<accession>A0ABM1EK66</accession>